<sequence>MVLNELDELKKKSVEQVELVKMSVERIEQVKKTVERIEQVLPRIIDALGMLRINIPDNIYSGINQFSASTSDAVSHSANDYLPSGYNTTETVPLPSFNRLAQRNIYSVSSIDIDPMISDLFYDSNSPS</sequence>
<dbReference type="AlphaFoldDB" id="A0A397WA39"/>
<dbReference type="EMBL" id="QKWP01000014">
    <property type="protein sequence ID" value="RIB30379.1"/>
    <property type="molecule type" value="Genomic_DNA"/>
</dbReference>
<name>A0A397WA39_9GLOM</name>
<reference evidence="1 2" key="1">
    <citation type="submission" date="2018-06" db="EMBL/GenBank/DDBJ databases">
        <title>Comparative genomics reveals the genomic features of Rhizophagus irregularis, R. cerebriforme, R. diaphanum and Gigaspora rosea, and their symbiotic lifestyle signature.</title>
        <authorList>
            <person name="Morin E."/>
            <person name="San Clemente H."/>
            <person name="Chen E.C.H."/>
            <person name="De La Providencia I."/>
            <person name="Hainaut M."/>
            <person name="Kuo A."/>
            <person name="Kohler A."/>
            <person name="Murat C."/>
            <person name="Tang N."/>
            <person name="Roy S."/>
            <person name="Loubradou J."/>
            <person name="Henrissat B."/>
            <person name="Grigoriev I.V."/>
            <person name="Corradi N."/>
            <person name="Roux C."/>
            <person name="Martin F.M."/>
        </authorList>
    </citation>
    <scope>NUCLEOTIDE SEQUENCE [LARGE SCALE GENOMIC DNA]</scope>
    <source>
        <strain evidence="1 2">DAOM 194757</strain>
    </source>
</reference>
<keyword evidence="2" id="KW-1185">Reference proteome</keyword>
<dbReference type="OrthoDB" id="10515385at2759"/>
<dbReference type="Proteomes" id="UP000266673">
    <property type="component" value="Unassembled WGS sequence"/>
</dbReference>
<organism evidence="1 2">
    <name type="scientific">Gigaspora rosea</name>
    <dbReference type="NCBI Taxonomy" id="44941"/>
    <lineage>
        <taxon>Eukaryota</taxon>
        <taxon>Fungi</taxon>
        <taxon>Fungi incertae sedis</taxon>
        <taxon>Mucoromycota</taxon>
        <taxon>Glomeromycotina</taxon>
        <taxon>Glomeromycetes</taxon>
        <taxon>Diversisporales</taxon>
        <taxon>Gigasporaceae</taxon>
        <taxon>Gigaspora</taxon>
    </lineage>
</organism>
<protein>
    <submittedName>
        <fullName evidence="1">Uncharacterized protein</fullName>
    </submittedName>
</protein>
<gene>
    <name evidence="1" type="ORF">C2G38_2136398</name>
</gene>
<evidence type="ECO:0000313" key="2">
    <source>
        <dbReference type="Proteomes" id="UP000266673"/>
    </source>
</evidence>
<accession>A0A397WA39</accession>
<proteinExistence type="predicted"/>
<comment type="caution">
    <text evidence="1">The sequence shown here is derived from an EMBL/GenBank/DDBJ whole genome shotgun (WGS) entry which is preliminary data.</text>
</comment>
<evidence type="ECO:0000313" key="1">
    <source>
        <dbReference type="EMBL" id="RIB30379.1"/>
    </source>
</evidence>